<dbReference type="AlphaFoldDB" id="A0A2Z6RH75"/>
<evidence type="ECO:0000313" key="2">
    <source>
        <dbReference type="EMBL" id="GES88166.1"/>
    </source>
</evidence>
<keyword evidence="3" id="KW-1185">Reference proteome</keyword>
<comment type="caution">
    <text evidence="1">The sequence shown here is derived from an EMBL/GenBank/DDBJ whole genome shotgun (WGS) entry which is preliminary data.</text>
</comment>
<dbReference type="EMBL" id="BLAL01000176">
    <property type="protein sequence ID" value="GES88166.1"/>
    <property type="molecule type" value="Genomic_DNA"/>
</dbReference>
<reference evidence="1 3" key="1">
    <citation type="submission" date="2017-11" db="EMBL/GenBank/DDBJ databases">
        <title>The genome of Rhizophagus clarus HR1 reveals common genetic basis of auxotrophy among arbuscular mycorrhizal fungi.</title>
        <authorList>
            <person name="Kobayashi Y."/>
        </authorList>
    </citation>
    <scope>NUCLEOTIDE SEQUENCE [LARGE SCALE GENOMIC DNA]</scope>
    <source>
        <strain evidence="1 3">HR1</strain>
    </source>
</reference>
<dbReference type="Proteomes" id="UP000615446">
    <property type="component" value="Unassembled WGS sequence"/>
</dbReference>
<dbReference type="Proteomes" id="UP000247702">
    <property type="component" value="Unassembled WGS sequence"/>
</dbReference>
<sequence>MVKGERLFLWYFEKYDDYVKAFNAPWFLDGTECRWSKITPPLPRSNKKHLPFSSQQPKSLLKQIERRTYQQQY</sequence>
<evidence type="ECO:0000313" key="3">
    <source>
        <dbReference type="Proteomes" id="UP000247702"/>
    </source>
</evidence>
<gene>
    <name evidence="2" type="ORF">RCL2_001513600</name>
    <name evidence="1" type="ORF">RclHR1_02990005</name>
</gene>
<protein>
    <submittedName>
        <fullName evidence="1">Uncharacterized protein</fullName>
    </submittedName>
</protein>
<proteinExistence type="predicted"/>
<organism evidence="1 3">
    <name type="scientific">Rhizophagus clarus</name>
    <dbReference type="NCBI Taxonomy" id="94130"/>
    <lineage>
        <taxon>Eukaryota</taxon>
        <taxon>Fungi</taxon>
        <taxon>Fungi incertae sedis</taxon>
        <taxon>Mucoromycota</taxon>
        <taxon>Glomeromycotina</taxon>
        <taxon>Glomeromycetes</taxon>
        <taxon>Glomerales</taxon>
        <taxon>Glomeraceae</taxon>
        <taxon>Rhizophagus</taxon>
    </lineage>
</organism>
<accession>A0A2Z6RH75</accession>
<evidence type="ECO:0000313" key="1">
    <source>
        <dbReference type="EMBL" id="GBB97404.1"/>
    </source>
</evidence>
<name>A0A2Z6RH75_9GLOM</name>
<dbReference type="EMBL" id="BEXD01002212">
    <property type="protein sequence ID" value="GBB97404.1"/>
    <property type="molecule type" value="Genomic_DNA"/>
</dbReference>
<reference evidence="2" key="2">
    <citation type="submission" date="2019-10" db="EMBL/GenBank/DDBJ databases">
        <title>Conservation and host-specific expression of non-tandemly repeated heterogenous ribosome RNA gene in arbuscular mycorrhizal fungi.</title>
        <authorList>
            <person name="Maeda T."/>
            <person name="Kobayashi Y."/>
            <person name="Nakagawa T."/>
            <person name="Ezawa T."/>
            <person name="Yamaguchi K."/>
            <person name="Bino T."/>
            <person name="Nishimoto Y."/>
            <person name="Shigenobu S."/>
            <person name="Kawaguchi M."/>
        </authorList>
    </citation>
    <scope>NUCLEOTIDE SEQUENCE</scope>
    <source>
        <strain evidence="2">HR1</strain>
    </source>
</reference>